<dbReference type="Proteomes" id="UP000242188">
    <property type="component" value="Unassembled WGS sequence"/>
</dbReference>
<keyword evidence="3" id="KW-1185">Reference proteome</keyword>
<dbReference type="AlphaFoldDB" id="A0A210PMF6"/>
<gene>
    <name evidence="2" type="ORF">KP79_PYT09271</name>
</gene>
<accession>A0A210PMF6</accession>
<reference evidence="2 3" key="1">
    <citation type="journal article" date="2017" name="Nat. Ecol. Evol.">
        <title>Scallop genome provides insights into evolution of bilaterian karyotype and development.</title>
        <authorList>
            <person name="Wang S."/>
            <person name="Zhang J."/>
            <person name="Jiao W."/>
            <person name="Li J."/>
            <person name="Xun X."/>
            <person name="Sun Y."/>
            <person name="Guo X."/>
            <person name="Huan P."/>
            <person name="Dong B."/>
            <person name="Zhang L."/>
            <person name="Hu X."/>
            <person name="Sun X."/>
            <person name="Wang J."/>
            <person name="Zhao C."/>
            <person name="Wang Y."/>
            <person name="Wang D."/>
            <person name="Huang X."/>
            <person name="Wang R."/>
            <person name="Lv J."/>
            <person name="Li Y."/>
            <person name="Zhang Z."/>
            <person name="Liu B."/>
            <person name="Lu W."/>
            <person name="Hui Y."/>
            <person name="Liang J."/>
            <person name="Zhou Z."/>
            <person name="Hou R."/>
            <person name="Li X."/>
            <person name="Liu Y."/>
            <person name="Li H."/>
            <person name="Ning X."/>
            <person name="Lin Y."/>
            <person name="Zhao L."/>
            <person name="Xing Q."/>
            <person name="Dou J."/>
            <person name="Li Y."/>
            <person name="Mao J."/>
            <person name="Guo H."/>
            <person name="Dou H."/>
            <person name="Li T."/>
            <person name="Mu C."/>
            <person name="Jiang W."/>
            <person name="Fu Q."/>
            <person name="Fu X."/>
            <person name="Miao Y."/>
            <person name="Liu J."/>
            <person name="Yu Q."/>
            <person name="Li R."/>
            <person name="Liao H."/>
            <person name="Li X."/>
            <person name="Kong Y."/>
            <person name="Jiang Z."/>
            <person name="Chourrout D."/>
            <person name="Li R."/>
            <person name="Bao Z."/>
        </authorList>
    </citation>
    <scope>NUCLEOTIDE SEQUENCE [LARGE SCALE GENOMIC DNA]</scope>
    <source>
        <strain evidence="2 3">PY_sf001</strain>
    </source>
</reference>
<sequence length="135" mass="15456">MELSNDVSPESLDKIQKIARAEMYGRTQLLKLDNKLREIDHRIRKHKDNKTYKYTLKQRRKVTLGVRNMFAKYVQRKSIQATKLVIQSFAEAMMSRHRMRPETSRDRTSATSSGRMSATNSGEISATSSDGTGTT</sequence>
<organism evidence="2 3">
    <name type="scientific">Mizuhopecten yessoensis</name>
    <name type="common">Japanese scallop</name>
    <name type="synonym">Patinopecten yessoensis</name>
    <dbReference type="NCBI Taxonomy" id="6573"/>
    <lineage>
        <taxon>Eukaryota</taxon>
        <taxon>Metazoa</taxon>
        <taxon>Spiralia</taxon>
        <taxon>Lophotrochozoa</taxon>
        <taxon>Mollusca</taxon>
        <taxon>Bivalvia</taxon>
        <taxon>Autobranchia</taxon>
        <taxon>Pteriomorphia</taxon>
        <taxon>Pectinida</taxon>
        <taxon>Pectinoidea</taxon>
        <taxon>Pectinidae</taxon>
        <taxon>Mizuhopecten</taxon>
    </lineage>
</organism>
<evidence type="ECO:0000256" key="1">
    <source>
        <dbReference type="SAM" id="MobiDB-lite"/>
    </source>
</evidence>
<feature type="compositionally biased region" description="Polar residues" evidence="1">
    <location>
        <begin position="109"/>
        <end position="135"/>
    </location>
</feature>
<feature type="region of interest" description="Disordered" evidence="1">
    <location>
        <begin position="94"/>
        <end position="135"/>
    </location>
</feature>
<comment type="caution">
    <text evidence="2">The sequence shown here is derived from an EMBL/GenBank/DDBJ whole genome shotgun (WGS) entry which is preliminary data.</text>
</comment>
<protein>
    <submittedName>
        <fullName evidence="2">Uncharacterized protein</fullName>
    </submittedName>
</protein>
<evidence type="ECO:0000313" key="3">
    <source>
        <dbReference type="Proteomes" id="UP000242188"/>
    </source>
</evidence>
<evidence type="ECO:0000313" key="2">
    <source>
        <dbReference type="EMBL" id="OWF37675.1"/>
    </source>
</evidence>
<proteinExistence type="predicted"/>
<name>A0A210PMF6_MIZYE</name>
<dbReference type="EMBL" id="NEDP02005584">
    <property type="protein sequence ID" value="OWF37675.1"/>
    <property type="molecule type" value="Genomic_DNA"/>
</dbReference>